<dbReference type="EC" id="3.4.19.12" evidence="3"/>
<dbReference type="InterPro" id="IPR001394">
    <property type="entry name" value="Peptidase_C19_UCH"/>
</dbReference>
<keyword evidence="6" id="KW-0378">Hydrolase</keyword>
<comment type="similarity">
    <text evidence="2">Belongs to the peptidase C19 family.</text>
</comment>
<dbReference type="GO" id="GO:0005634">
    <property type="term" value="C:nucleus"/>
    <property type="evidence" value="ECO:0007669"/>
    <property type="project" value="TreeGrafter"/>
</dbReference>
<dbReference type="PANTHER" id="PTHR24006:SF758">
    <property type="entry name" value="UBIQUITIN CARBOXYL-TERMINAL HYDROLASE 36"/>
    <property type="match status" value="1"/>
</dbReference>
<evidence type="ECO:0000256" key="2">
    <source>
        <dbReference type="ARBA" id="ARBA00009085"/>
    </source>
</evidence>
<dbReference type="InterPro" id="IPR028889">
    <property type="entry name" value="USP"/>
</dbReference>
<evidence type="ECO:0000313" key="10">
    <source>
        <dbReference type="Proteomes" id="UP000317650"/>
    </source>
</evidence>
<evidence type="ECO:0000256" key="7">
    <source>
        <dbReference type="ARBA" id="ARBA00022807"/>
    </source>
</evidence>
<dbReference type="Gene3D" id="3.90.70.10">
    <property type="entry name" value="Cysteine proteinases"/>
    <property type="match status" value="1"/>
</dbReference>
<name>A0A4S8IS61_MUSBA</name>
<dbReference type="SUPFAM" id="SSF54001">
    <property type="entry name" value="Cysteine proteinases"/>
    <property type="match status" value="1"/>
</dbReference>
<comment type="catalytic activity">
    <reaction evidence="1">
        <text>Thiol-dependent hydrolysis of ester, thioester, amide, peptide and isopeptide bonds formed by the C-terminal Gly of ubiquitin (a 76-residue protein attached to proteins as an intracellular targeting signal).</text>
        <dbReference type="EC" id="3.4.19.12"/>
    </reaction>
</comment>
<organism evidence="9 10">
    <name type="scientific">Musa balbisiana</name>
    <name type="common">Banana</name>
    <dbReference type="NCBI Taxonomy" id="52838"/>
    <lineage>
        <taxon>Eukaryota</taxon>
        <taxon>Viridiplantae</taxon>
        <taxon>Streptophyta</taxon>
        <taxon>Embryophyta</taxon>
        <taxon>Tracheophyta</taxon>
        <taxon>Spermatophyta</taxon>
        <taxon>Magnoliopsida</taxon>
        <taxon>Liliopsida</taxon>
        <taxon>Zingiberales</taxon>
        <taxon>Musaceae</taxon>
        <taxon>Musa</taxon>
    </lineage>
</organism>
<evidence type="ECO:0000259" key="8">
    <source>
        <dbReference type="PROSITE" id="PS50235"/>
    </source>
</evidence>
<keyword evidence="10" id="KW-1185">Reference proteome</keyword>
<reference evidence="9 10" key="1">
    <citation type="journal article" date="2019" name="Nat. Plants">
        <title>Genome sequencing of Musa balbisiana reveals subgenome evolution and function divergence in polyploid bananas.</title>
        <authorList>
            <person name="Yao X."/>
        </authorList>
    </citation>
    <scope>NUCLEOTIDE SEQUENCE [LARGE SCALE GENOMIC DNA]</scope>
    <source>
        <strain evidence="10">cv. DH-PKW</strain>
        <tissue evidence="9">Leaves</tissue>
    </source>
</reference>
<protein>
    <recommendedName>
        <fullName evidence="3">ubiquitinyl hydrolase 1</fullName>
        <ecNumber evidence="3">3.4.19.12</ecNumber>
    </recommendedName>
</protein>
<dbReference type="AlphaFoldDB" id="A0A4S8IS61"/>
<evidence type="ECO:0000313" key="9">
    <source>
        <dbReference type="EMBL" id="THU51530.1"/>
    </source>
</evidence>
<evidence type="ECO:0000256" key="6">
    <source>
        <dbReference type="ARBA" id="ARBA00022801"/>
    </source>
</evidence>
<evidence type="ECO:0000256" key="5">
    <source>
        <dbReference type="ARBA" id="ARBA00022786"/>
    </source>
</evidence>
<dbReference type="GO" id="GO:0004843">
    <property type="term" value="F:cysteine-type deubiquitinase activity"/>
    <property type="evidence" value="ECO:0007669"/>
    <property type="project" value="UniProtKB-EC"/>
</dbReference>
<feature type="domain" description="USP" evidence="8">
    <location>
        <begin position="78"/>
        <end position="307"/>
    </location>
</feature>
<dbReference type="PROSITE" id="PS50235">
    <property type="entry name" value="USP_3"/>
    <property type="match status" value="1"/>
</dbReference>
<dbReference type="Proteomes" id="UP000317650">
    <property type="component" value="Chromosome 6"/>
</dbReference>
<comment type="caution">
    <text evidence="9">The sequence shown here is derived from an EMBL/GenBank/DDBJ whole genome shotgun (WGS) entry which is preliminary data.</text>
</comment>
<sequence length="307" mass="34779">MFWSYVKSGVKAFLQLVSCPTTTHIEKCETTAPACWSPPVSSSPHPSPLRLLFFISCRSGSDRRPRRRSGGISEEDEKGLKSLGNSCYLNSALHFVTDTPPLAQFYLSSRHLSLCKSSFENREECAFCILERQIARSLSLDGPLDLPSKIHKCLADFAEHFQWRRQEDAHEFLRYVIGSCHTACLKTHKRSISGGNPKAEERSWSSTVMKEIFGGWGALLSQAKCLTCKDALEQDRRDSSRMPSLDSFSLEYSNRKKLSVARTQMFIHEHPMCLSYSPRDLKARMVQKLTGESNLMEFLSYQSSCVI</sequence>
<dbReference type="InterPro" id="IPR050164">
    <property type="entry name" value="Peptidase_C19"/>
</dbReference>
<dbReference type="PANTHER" id="PTHR24006">
    <property type="entry name" value="UBIQUITIN CARBOXYL-TERMINAL HYDROLASE"/>
    <property type="match status" value="1"/>
</dbReference>
<proteinExistence type="inferred from homology"/>
<accession>A0A4S8IS61</accession>
<dbReference type="InterPro" id="IPR038765">
    <property type="entry name" value="Papain-like_cys_pep_sf"/>
</dbReference>
<dbReference type="STRING" id="52838.A0A4S8IS61"/>
<evidence type="ECO:0000256" key="4">
    <source>
        <dbReference type="ARBA" id="ARBA00022670"/>
    </source>
</evidence>
<keyword evidence="7" id="KW-0788">Thiol protease</keyword>
<dbReference type="EMBL" id="PYDT01000009">
    <property type="protein sequence ID" value="THU51530.1"/>
    <property type="molecule type" value="Genomic_DNA"/>
</dbReference>
<evidence type="ECO:0000256" key="1">
    <source>
        <dbReference type="ARBA" id="ARBA00000707"/>
    </source>
</evidence>
<keyword evidence="5" id="KW-0833">Ubl conjugation pathway</keyword>
<keyword evidence="4" id="KW-0645">Protease</keyword>
<evidence type="ECO:0000256" key="3">
    <source>
        <dbReference type="ARBA" id="ARBA00012759"/>
    </source>
</evidence>
<dbReference type="GO" id="GO:0006508">
    <property type="term" value="P:proteolysis"/>
    <property type="evidence" value="ECO:0007669"/>
    <property type="project" value="UniProtKB-KW"/>
</dbReference>
<dbReference type="GO" id="GO:0005829">
    <property type="term" value="C:cytosol"/>
    <property type="evidence" value="ECO:0007669"/>
    <property type="project" value="TreeGrafter"/>
</dbReference>
<gene>
    <name evidence="9" type="ORF">C4D60_Mb06t32000</name>
</gene>
<dbReference type="GO" id="GO:0016579">
    <property type="term" value="P:protein deubiquitination"/>
    <property type="evidence" value="ECO:0007669"/>
    <property type="project" value="InterPro"/>
</dbReference>
<dbReference type="Pfam" id="PF00443">
    <property type="entry name" value="UCH"/>
    <property type="match status" value="1"/>
</dbReference>